<feature type="compositionally biased region" description="Low complexity" evidence="15">
    <location>
        <begin position="18"/>
        <end position="29"/>
    </location>
</feature>
<evidence type="ECO:0000256" key="11">
    <source>
        <dbReference type="ARBA" id="ARBA00023212"/>
    </source>
</evidence>
<sequence length="218" mass="23572">MSTPEAPQPSSHRRPRSSSRGPRSRPTTPLRHSSRSRANSVSQIRLADEAFPLNGLEGGFAELSDSLQMLSQNLEELSLMHQSISRFSENFAAFLYGMNMNAFCADFTEAPADAGSFKRNAEREERRGVGESGQSQMGGHGRGHDFDMETTFMTNDTSFVNEPPPPTARQAAPTPMKPPVKRGGGARGGIGRGARGTREGTREGTSGIARGRGSISYR</sequence>
<evidence type="ECO:0000256" key="13">
    <source>
        <dbReference type="ARBA" id="ARBA00023328"/>
    </source>
</evidence>
<feature type="region of interest" description="Disordered" evidence="15">
    <location>
        <begin position="1"/>
        <end position="41"/>
    </location>
</feature>
<dbReference type="PANTHER" id="PTHR28113:SF1">
    <property type="entry name" value="DASH COMPLEX SUBUNIT DAM1"/>
    <property type="match status" value="1"/>
</dbReference>
<gene>
    <name evidence="16" type="ORF">EX30DRAFT_337474</name>
</gene>
<dbReference type="GO" id="GO:0042729">
    <property type="term" value="C:DASH complex"/>
    <property type="evidence" value="ECO:0007669"/>
    <property type="project" value="InterPro"/>
</dbReference>
<keyword evidence="9" id="KW-0159">Chromosome partition</keyword>
<dbReference type="AlphaFoldDB" id="A0A4S2N7E0"/>
<accession>A0A4S2N7E0</accession>
<proteinExistence type="inferred from homology"/>
<evidence type="ECO:0000256" key="12">
    <source>
        <dbReference type="ARBA" id="ARBA00023242"/>
    </source>
</evidence>
<feature type="compositionally biased region" description="Basic and acidic residues" evidence="15">
    <location>
        <begin position="119"/>
        <end position="129"/>
    </location>
</feature>
<keyword evidence="7" id="KW-0963">Cytoplasm</keyword>
<evidence type="ECO:0000313" key="17">
    <source>
        <dbReference type="Proteomes" id="UP000298138"/>
    </source>
</evidence>
<evidence type="ECO:0000256" key="10">
    <source>
        <dbReference type="ARBA" id="ARBA00022838"/>
    </source>
</evidence>
<keyword evidence="10" id="KW-0995">Kinetochore</keyword>
<keyword evidence="13" id="KW-0137">Centromere</keyword>
<dbReference type="GO" id="GO:0044732">
    <property type="term" value="C:mitotic spindle pole body"/>
    <property type="evidence" value="ECO:0007669"/>
    <property type="project" value="TreeGrafter"/>
</dbReference>
<feature type="region of interest" description="Disordered" evidence="15">
    <location>
        <begin position="119"/>
        <end position="143"/>
    </location>
</feature>
<evidence type="ECO:0000256" key="14">
    <source>
        <dbReference type="ARBA" id="ARBA00030453"/>
    </source>
</evidence>
<evidence type="ECO:0000256" key="1">
    <source>
        <dbReference type="ARBA" id="ARBA00004123"/>
    </source>
</evidence>
<reference evidence="16 17" key="1">
    <citation type="submission" date="2019-04" db="EMBL/GenBank/DDBJ databases">
        <title>Comparative genomics and transcriptomics to analyze fruiting body development in filamentous ascomycetes.</title>
        <authorList>
            <consortium name="DOE Joint Genome Institute"/>
            <person name="Lutkenhaus R."/>
            <person name="Traeger S."/>
            <person name="Breuer J."/>
            <person name="Kuo A."/>
            <person name="Lipzen A."/>
            <person name="Pangilinan J."/>
            <person name="Dilworth D."/>
            <person name="Sandor L."/>
            <person name="Poggeler S."/>
            <person name="Barry K."/>
            <person name="Grigoriev I.V."/>
            <person name="Nowrousian M."/>
        </authorList>
    </citation>
    <scope>NUCLEOTIDE SEQUENCE [LARGE SCALE GENOMIC DNA]</scope>
    <source>
        <strain evidence="16 17">CBS 389.68</strain>
    </source>
</reference>
<keyword evidence="17" id="KW-1185">Reference proteome</keyword>
<evidence type="ECO:0000256" key="3">
    <source>
        <dbReference type="ARBA" id="ARBA00004629"/>
    </source>
</evidence>
<evidence type="ECO:0000256" key="15">
    <source>
        <dbReference type="SAM" id="MobiDB-lite"/>
    </source>
</evidence>
<name>A0A4S2N7E0_9PEZI</name>
<feature type="region of interest" description="Disordered" evidence="15">
    <location>
        <begin position="161"/>
        <end position="218"/>
    </location>
</feature>
<feature type="compositionally biased region" description="Gly residues" evidence="15">
    <location>
        <begin position="182"/>
        <end position="194"/>
    </location>
</feature>
<organism evidence="16 17">
    <name type="scientific">Ascodesmis nigricans</name>
    <dbReference type="NCBI Taxonomy" id="341454"/>
    <lineage>
        <taxon>Eukaryota</taxon>
        <taxon>Fungi</taxon>
        <taxon>Dikarya</taxon>
        <taxon>Ascomycota</taxon>
        <taxon>Pezizomycotina</taxon>
        <taxon>Pezizomycetes</taxon>
        <taxon>Pezizales</taxon>
        <taxon>Ascodesmidaceae</taxon>
        <taxon>Ascodesmis</taxon>
    </lineage>
</organism>
<evidence type="ECO:0000256" key="5">
    <source>
        <dbReference type="ARBA" id="ARBA00020497"/>
    </source>
</evidence>
<comment type="subcellular location">
    <subcellularLocation>
        <location evidence="3">Chromosome</location>
        <location evidence="3">Centromere</location>
        <location evidence="3">Kinetochore</location>
    </subcellularLocation>
    <subcellularLocation>
        <location evidence="2">Cytoplasm</location>
        <location evidence="2">Cytoskeleton</location>
        <location evidence="2">Spindle</location>
    </subcellularLocation>
    <subcellularLocation>
        <location evidence="1">Nucleus</location>
    </subcellularLocation>
</comment>
<dbReference type="InterPro" id="IPR013962">
    <property type="entry name" value="DASH_Dam1"/>
</dbReference>
<keyword evidence="12" id="KW-0539">Nucleus</keyword>
<dbReference type="GO" id="GO:1990537">
    <property type="term" value="C:mitotic spindle polar microtubule"/>
    <property type="evidence" value="ECO:0007669"/>
    <property type="project" value="TreeGrafter"/>
</dbReference>
<dbReference type="PANTHER" id="PTHR28113">
    <property type="entry name" value="DASH COMPLEX SUBUNIT DAM1"/>
    <property type="match status" value="1"/>
</dbReference>
<keyword evidence="11" id="KW-0206">Cytoskeleton</keyword>
<dbReference type="Pfam" id="PF08653">
    <property type="entry name" value="DASH_Dam1"/>
    <property type="match status" value="1"/>
</dbReference>
<evidence type="ECO:0000256" key="2">
    <source>
        <dbReference type="ARBA" id="ARBA00004186"/>
    </source>
</evidence>
<protein>
    <recommendedName>
        <fullName evidence="5">DASH complex subunit DAM1</fullName>
    </recommendedName>
    <alternativeName>
        <fullName evidence="14">Outer kinetochore protein DAM1</fullName>
    </alternativeName>
</protein>
<evidence type="ECO:0000256" key="6">
    <source>
        <dbReference type="ARBA" id="ARBA00022454"/>
    </source>
</evidence>
<evidence type="ECO:0000313" key="16">
    <source>
        <dbReference type="EMBL" id="TGZ85054.1"/>
    </source>
</evidence>
<dbReference type="OrthoDB" id="5586015at2759"/>
<dbReference type="GO" id="GO:1990758">
    <property type="term" value="P:mitotic sister chromatid biorientation"/>
    <property type="evidence" value="ECO:0007669"/>
    <property type="project" value="TreeGrafter"/>
</dbReference>
<evidence type="ECO:0000256" key="7">
    <source>
        <dbReference type="ARBA" id="ARBA00022490"/>
    </source>
</evidence>
<comment type="similarity">
    <text evidence="4">Belongs to the DASH complex DAM1 family.</text>
</comment>
<evidence type="ECO:0000256" key="9">
    <source>
        <dbReference type="ARBA" id="ARBA00022829"/>
    </source>
</evidence>
<dbReference type="EMBL" id="ML220112">
    <property type="protein sequence ID" value="TGZ85054.1"/>
    <property type="molecule type" value="Genomic_DNA"/>
</dbReference>
<keyword evidence="8" id="KW-0493">Microtubule</keyword>
<keyword evidence="6" id="KW-0158">Chromosome</keyword>
<dbReference type="InParanoid" id="A0A4S2N7E0"/>
<evidence type="ECO:0000256" key="4">
    <source>
        <dbReference type="ARBA" id="ARBA00010073"/>
    </source>
</evidence>
<evidence type="ECO:0000256" key="8">
    <source>
        <dbReference type="ARBA" id="ARBA00022701"/>
    </source>
</evidence>
<dbReference type="Proteomes" id="UP000298138">
    <property type="component" value="Unassembled WGS sequence"/>
</dbReference>
<dbReference type="STRING" id="341454.A0A4S2N7E0"/>